<dbReference type="PANTHER" id="PTHR20859:SF46">
    <property type="entry name" value="INTERFERON GAMMA RECEPTOR 2"/>
    <property type="match status" value="1"/>
</dbReference>
<protein>
    <submittedName>
        <fullName evidence="5">Interferon alpha/beta receptor 1-like protein</fullName>
    </submittedName>
</protein>
<evidence type="ECO:0000313" key="5">
    <source>
        <dbReference type="EMBL" id="WBA88918.1"/>
    </source>
</evidence>
<dbReference type="SUPFAM" id="SSF49265">
    <property type="entry name" value="Fibronectin type III"/>
    <property type="match status" value="2"/>
</dbReference>
<keyword evidence="1" id="KW-0472">Membrane</keyword>
<keyword evidence="2" id="KW-0732">Signal</keyword>
<evidence type="ECO:0000259" key="4">
    <source>
        <dbReference type="Pfam" id="PF09294"/>
    </source>
</evidence>
<dbReference type="InterPro" id="IPR050650">
    <property type="entry name" value="Type-II_Cytokine-TF_Rcpt"/>
</dbReference>
<keyword evidence="5" id="KW-0675">Receptor</keyword>
<evidence type="ECO:0000256" key="1">
    <source>
        <dbReference type="SAM" id="Phobius"/>
    </source>
</evidence>
<feature type="signal peptide" evidence="2">
    <location>
        <begin position="1"/>
        <end position="17"/>
    </location>
</feature>
<name>A0AA49I546_EPIAK</name>
<dbReference type="GO" id="GO:0004896">
    <property type="term" value="F:cytokine receptor activity"/>
    <property type="evidence" value="ECO:0007669"/>
    <property type="project" value="TreeGrafter"/>
</dbReference>
<feature type="transmembrane region" description="Helical" evidence="1">
    <location>
        <begin position="215"/>
        <end position="235"/>
    </location>
</feature>
<dbReference type="GO" id="GO:0005886">
    <property type="term" value="C:plasma membrane"/>
    <property type="evidence" value="ECO:0007669"/>
    <property type="project" value="TreeGrafter"/>
</dbReference>
<dbReference type="AlphaFoldDB" id="A0AA49I546"/>
<keyword evidence="1" id="KW-0812">Transmembrane</keyword>
<dbReference type="Gene3D" id="2.60.40.10">
    <property type="entry name" value="Immunoglobulins"/>
    <property type="match status" value="2"/>
</dbReference>
<feature type="chain" id="PRO_5041271763" evidence="2">
    <location>
        <begin position="18"/>
        <end position="287"/>
    </location>
</feature>
<keyword evidence="1" id="KW-1133">Transmembrane helix</keyword>
<dbReference type="Pfam" id="PF01108">
    <property type="entry name" value="Tissue_fac"/>
    <property type="match status" value="1"/>
</dbReference>
<accession>A0AA49I546</accession>
<proteinExistence type="evidence at transcript level"/>
<dbReference type="InterPro" id="IPR013783">
    <property type="entry name" value="Ig-like_fold"/>
</dbReference>
<dbReference type="EMBL" id="MW367239">
    <property type="protein sequence ID" value="WBA88918.1"/>
    <property type="molecule type" value="mRNA"/>
</dbReference>
<organism evidence="5">
    <name type="scientific">Epinephelus akaara</name>
    <name type="common">Hong Kong grouper</name>
    <name type="synonym">Serranus akaara</name>
    <dbReference type="NCBI Taxonomy" id="215347"/>
    <lineage>
        <taxon>Eukaryota</taxon>
        <taxon>Metazoa</taxon>
        <taxon>Chordata</taxon>
        <taxon>Craniata</taxon>
        <taxon>Vertebrata</taxon>
        <taxon>Euteleostomi</taxon>
        <taxon>Actinopterygii</taxon>
        <taxon>Neopterygii</taxon>
        <taxon>Teleostei</taxon>
        <taxon>Neoteleostei</taxon>
        <taxon>Acanthomorphata</taxon>
        <taxon>Eupercaria</taxon>
        <taxon>Perciformes</taxon>
        <taxon>Serranoidei</taxon>
        <taxon>Serranidae</taxon>
        <taxon>Epinephelinae</taxon>
        <taxon>Epinephelini</taxon>
        <taxon>Epinephelus</taxon>
    </lineage>
</organism>
<feature type="domain" description="Fibronectin type-III" evidence="3">
    <location>
        <begin position="6"/>
        <end position="96"/>
    </location>
</feature>
<sequence>MLFGVLCFIVVVQVRSAAPPGPPQNISVDKWLLSWTPATKEEDVTYTVQYSSFDSRVWTDVPACIHISSYSCDVSSTKALGEHGCVMLRVQAEKKRGLTSKPVKACSRRGDSCTPDFSLTAGPGSLTVHLSRNYSLAMEHEDHAKYRVYYGKEGEPLKSYRDDVASVTIRELQEGQRYCTKVEYIYFDESVGPPTCTQCEVIPESKKDSKLTETVVAVVLVSVLLITFIAYLLIFQRGRIKQWLQPPYQIPDNFLLKPEHHLPISTSIPTEEHWDVISCISPEESRE</sequence>
<dbReference type="InterPro" id="IPR015373">
    <property type="entry name" value="Interferon/interleukin_rcp_dom"/>
</dbReference>
<reference evidence="5" key="1">
    <citation type="submission" date="2020-12" db="EMBL/GenBank/DDBJ databases">
        <authorList>
            <person name="Shanaka K."/>
            <person name="Jayasingha J."/>
            <person name="Erandi A.M."/>
            <person name="Lee J."/>
            <person name="Madushani K."/>
            <person name="Jung S."/>
            <person name="Yang H."/>
        </authorList>
    </citation>
    <scope>NUCLEOTIDE SEQUENCE</scope>
</reference>
<dbReference type="PANTHER" id="PTHR20859">
    <property type="entry name" value="INTERFERON/INTERLEUKIN RECEPTOR"/>
    <property type="match status" value="1"/>
</dbReference>
<dbReference type="InterPro" id="IPR036116">
    <property type="entry name" value="FN3_sf"/>
</dbReference>
<dbReference type="InterPro" id="IPR003961">
    <property type="entry name" value="FN3_dom"/>
</dbReference>
<evidence type="ECO:0000256" key="2">
    <source>
        <dbReference type="SAM" id="SignalP"/>
    </source>
</evidence>
<evidence type="ECO:0000259" key="3">
    <source>
        <dbReference type="Pfam" id="PF01108"/>
    </source>
</evidence>
<feature type="domain" description="Interferon/interleukin receptor" evidence="4">
    <location>
        <begin position="115"/>
        <end position="201"/>
    </location>
</feature>
<dbReference type="Pfam" id="PF09294">
    <property type="entry name" value="Interfer-bind"/>
    <property type="match status" value="1"/>
</dbReference>